<dbReference type="GO" id="GO:0005886">
    <property type="term" value="C:plasma membrane"/>
    <property type="evidence" value="ECO:0007669"/>
    <property type="project" value="UniProtKB-SubCell"/>
</dbReference>
<dbReference type="InterPro" id="IPR037185">
    <property type="entry name" value="EmrE-like"/>
</dbReference>
<keyword evidence="3" id="KW-1003">Cell membrane</keyword>
<dbReference type="KEGG" id="vcop:MM50RIKEN_16870"/>
<feature type="transmembrane region" description="Helical" evidence="7">
    <location>
        <begin position="141"/>
        <end position="160"/>
    </location>
</feature>
<feature type="transmembrane region" description="Helical" evidence="7">
    <location>
        <begin position="260"/>
        <end position="279"/>
    </location>
</feature>
<feature type="transmembrane region" description="Helical" evidence="7">
    <location>
        <begin position="172"/>
        <end position="193"/>
    </location>
</feature>
<feature type="domain" description="EamA" evidence="8">
    <location>
        <begin position="7"/>
        <end position="135"/>
    </location>
</feature>
<name>A0A810Q1T8_9FIRM</name>
<sequence length="301" mass="31729">MTQKKAEILLAAVIAARATSLLFSKIAMNGMGIFNLLAARFLMAFVLLAVVFFKRLRHIKRHTLVRGATMGALFFLMLSTELTGLKSTPSSTVSLLENTAIILVPMAEAVLRHKLPKAVTAVSALVAIGGVALLTGQSGGFTPGMVLAVMAAVLYAAAIITTDRFSHEDDPLTLGIVQVGTLGLLALVSSFVFEAPHLPQSGTQWLMIAGLAVICTGFGFTLQPVAQSHTTAQRAGLFCALSPACATLLGAAVLREHISVMGMCGIALILLSLLVPQLWQLAEKKGITLLPRHAVPAVRRA</sequence>
<dbReference type="SUPFAM" id="SSF103481">
    <property type="entry name" value="Multidrug resistance efflux transporter EmrE"/>
    <property type="match status" value="2"/>
</dbReference>
<keyword evidence="5 7" id="KW-1133">Transmembrane helix</keyword>
<evidence type="ECO:0000259" key="8">
    <source>
        <dbReference type="Pfam" id="PF00892"/>
    </source>
</evidence>
<dbReference type="PANTHER" id="PTHR42920:SF5">
    <property type="entry name" value="EAMA DOMAIN-CONTAINING PROTEIN"/>
    <property type="match status" value="1"/>
</dbReference>
<dbReference type="PANTHER" id="PTHR42920">
    <property type="entry name" value="OS03G0707200 PROTEIN-RELATED"/>
    <property type="match status" value="1"/>
</dbReference>
<feature type="transmembrane region" description="Helical" evidence="7">
    <location>
        <begin position="118"/>
        <end position="135"/>
    </location>
</feature>
<feature type="domain" description="EamA" evidence="8">
    <location>
        <begin position="143"/>
        <end position="274"/>
    </location>
</feature>
<dbReference type="EMBL" id="AP023418">
    <property type="protein sequence ID" value="BCK81924.1"/>
    <property type="molecule type" value="Genomic_DNA"/>
</dbReference>
<keyword evidence="4 7" id="KW-0812">Transmembrane</keyword>
<dbReference type="Pfam" id="PF00892">
    <property type="entry name" value="EamA"/>
    <property type="match status" value="2"/>
</dbReference>
<comment type="similarity">
    <text evidence="2">Belongs to the EamA transporter family.</text>
</comment>
<proteinExistence type="inferred from homology"/>
<gene>
    <name evidence="9" type="ORF">MM50RIKEN_16870</name>
</gene>
<protein>
    <submittedName>
        <fullName evidence="9">EamA family transporter</fullName>
    </submittedName>
</protein>
<evidence type="ECO:0000256" key="7">
    <source>
        <dbReference type="SAM" id="Phobius"/>
    </source>
</evidence>
<dbReference type="AlphaFoldDB" id="A0A810Q1T8"/>
<comment type="subcellular location">
    <subcellularLocation>
        <location evidence="1">Cell membrane</location>
        <topology evidence="1">Multi-pass membrane protein</topology>
    </subcellularLocation>
</comment>
<evidence type="ECO:0000313" key="10">
    <source>
        <dbReference type="Proteomes" id="UP000681035"/>
    </source>
</evidence>
<evidence type="ECO:0000256" key="1">
    <source>
        <dbReference type="ARBA" id="ARBA00004651"/>
    </source>
</evidence>
<feature type="transmembrane region" description="Helical" evidence="7">
    <location>
        <begin position="235"/>
        <end position="254"/>
    </location>
</feature>
<evidence type="ECO:0000256" key="5">
    <source>
        <dbReference type="ARBA" id="ARBA00022989"/>
    </source>
</evidence>
<dbReference type="RefSeq" id="WP_213540569.1">
    <property type="nucleotide sequence ID" value="NZ_AP023418.1"/>
</dbReference>
<evidence type="ECO:0000256" key="2">
    <source>
        <dbReference type="ARBA" id="ARBA00007362"/>
    </source>
</evidence>
<evidence type="ECO:0000256" key="3">
    <source>
        <dbReference type="ARBA" id="ARBA00022475"/>
    </source>
</evidence>
<dbReference type="InterPro" id="IPR000620">
    <property type="entry name" value="EamA_dom"/>
</dbReference>
<reference evidence="9" key="1">
    <citation type="submission" date="2020-09" db="EMBL/GenBank/DDBJ databases">
        <title>New species isolated from human feces.</title>
        <authorList>
            <person name="Kitahara M."/>
            <person name="Shigeno Y."/>
            <person name="Shime M."/>
            <person name="Matsumoto Y."/>
            <person name="Nakamura S."/>
            <person name="Motooka D."/>
            <person name="Fukuoka S."/>
            <person name="Nishikawa H."/>
            <person name="Benno Y."/>
        </authorList>
    </citation>
    <scope>NUCLEOTIDE SEQUENCE</scope>
    <source>
        <strain evidence="9">MM50</strain>
    </source>
</reference>
<keyword evidence="10" id="KW-1185">Reference proteome</keyword>
<dbReference type="Proteomes" id="UP000681035">
    <property type="component" value="Chromosome"/>
</dbReference>
<feature type="transmembrane region" description="Helical" evidence="7">
    <location>
        <begin position="34"/>
        <end position="53"/>
    </location>
</feature>
<keyword evidence="6 7" id="KW-0472">Membrane</keyword>
<feature type="transmembrane region" description="Helical" evidence="7">
    <location>
        <begin position="205"/>
        <end position="223"/>
    </location>
</feature>
<evidence type="ECO:0000256" key="6">
    <source>
        <dbReference type="ARBA" id="ARBA00023136"/>
    </source>
</evidence>
<evidence type="ECO:0000256" key="4">
    <source>
        <dbReference type="ARBA" id="ARBA00022692"/>
    </source>
</evidence>
<dbReference type="InterPro" id="IPR051258">
    <property type="entry name" value="Diverse_Substrate_Transporter"/>
</dbReference>
<organism evidence="9 10">
    <name type="scientific">Vescimonas coprocola</name>
    <dbReference type="NCBI Taxonomy" id="2714355"/>
    <lineage>
        <taxon>Bacteria</taxon>
        <taxon>Bacillati</taxon>
        <taxon>Bacillota</taxon>
        <taxon>Clostridia</taxon>
        <taxon>Eubacteriales</taxon>
        <taxon>Oscillospiraceae</taxon>
        <taxon>Vescimonas</taxon>
    </lineage>
</organism>
<evidence type="ECO:0000313" key="9">
    <source>
        <dbReference type="EMBL" id="BCK81924.1"/>
    </source>
</evidence>
<accession>A0A810Q1T8</accession>